<dbReference type="KEGG" id="tet:TTHERM_00471000"/>
<organism evidence="1 2">
    <name type="scientific">Tetrahymena thermophila (strain SB210)</name>
    <dbReference type="NCBI Taxonomy" id="312017"/>
    <lineage>
        <taxon>Eukaryota</taxon>
        <taxon>Sar</taxon>
        <taxon>Alveolata</taxon>
        <taxon>Ciliophora</taxon>
        <taxon>Intramacronucleata</taxon>
        <taxon>Oligohymenophorea</taxon>
        <taxon>Hymenostomatida</taxon>
        <taxon>Tetrahymenina</taxon>
        <taxon>Tetrahymenidae</taxon>
        <taxon>Tetrahymena</taxon>
    </lineage>
</organism>
<keyword evidence="2" id="KW-1185">Reference proteome</keyword>
<sequence length="339" mass="40136">MKQQILSLNSKRKYQETQSNLSKLTFNDDFENVKKKQKNQETINTQYCLFTLGNQDCEIGLQFEDLINQDFNYCYGQEYGVELFDEIGETVMDINSEQQLNSLLLNQKHLSIEQKMVAQQVFFEKLDENKSISDSEKFFKQQNMQSDLKTLTQDETSENQNYFQYLEQNEQIYSYKFDKENIYQSEIDTSQCQDSQIQILEIGYLAADEFNQSYQLEESYQSRSSYQIDIENLFIQTQQQNQETLLFKNKAYLASKSSYQKAKPQSLQNKKIRKRQVIKSKQGNIKQKIFFKLVQQIPSQLSKIKMHNQKGIQNPIAKRLLQQIKQLQTLQMLESLIKI</sequence>
<dbReference type="InParanoid" id="I7M6J6"/>
<protein>
    <submittedName>
        <fullName evidence="1">Uncharacterized protein</fullName>
    </submittedName>
</protein>
<name>I7M6J6_TETTS</name>
<dbReference type="GeneID" id="7840957"/>
<evidence type="ECO:0000313" key="2">
    <source>
        <dbReference type="Proteomes" id="UP000009168"/>
    </source>
</evidence>
<dbReference type="EMBL" id="GG662622">
    <property type="protein sequence ID" value="EAR85327.2"/>
    <property type="molecule type" value="Genomic_DNA"/>
</dbReference>
<dbReference type="RefSeq" id="XP_001032990.2">
    <property type="nucleotide sequence ID" value="XM_001032990.3"/>
</dbReference>
<gene>
    <name evidence="1" type="ORF">TTHERM_00471000</name>
</gene>
<accession>I7M6J6</accession>
<dbReference type="AlphaFoldDB" id="I7M6J6"/>
<dbReference type="Proteomes" id="UP000009168">
    <property type="component" value="Unassembled WGS sequence"/>
</dbReference>
<proteinExistence type="predicted"/>
<evidence type="ECO:0000313" key="1">
    <source>
        <dbReference type="EMBL" id="EAR85327.2"/>
    </source>
</evidence>
<reference evidence="2" key="1">
    <citation type="journal article" date="2006" name="PLoS Biol.">
        <title>Macronuclear genome sequence of the ciliate Tetrahymena thermophila, a model eukaryote.</title>
        <authorList>
            <person name="Eisen J.A."/>
            <person name="Coyne R.S."/>
            <person name="Wu M."/>
            <person name="Wu D."/>
            <person name="Thiagarajan M."/>
            <person name="Wortman J.R."/>
            <person name="Badger J.H."/>
            <person name="Ren Q."/>
            <person name="Amedeo P."/>
            <person name="Jones K.M."/>
            <person name="Tallon L.J."/>
            <person name="Delcher A.L."/>
            <person name="Salzberg S.L."/>
            <person name="Silva J.C."/>
            <person name="Haas B.J."/>
            <person name="Majoros W.H."/>
            <person name="Farzad M."/>
            <person name="Carlton J.M."/>
            <person name="Smith R.K. Jr."/>
            <person name="Garg J."/>
            <person name="Pearlman R.E."/>
            <person name="Karrer K.M."/>
            <person name="Sun L."/>
            <person name="Manning G."/>
            <person name="Elde N.C."/>
            <person name="Turkewitz A.P."/>
            <person name="Asai D.J."/>
            <person name="Wilkes D.E."/>
            <person name="Wang Y."/>
            <person name="Cai H."/>
            <person name="Collins K."/>
            <person name="Stewart B.A."/>
            <person name="Lee S.R."/>
            <person name="Wilamowska K."/>
            <person name="Weinberg Z."/>
            <person name="Ruzzo W.L."/>
            <person name="Wloga D."/>
            <person name="Gaertig J."/>
            <person name="Frankel J."/>
            <person name="Tsao C.-C."/>
            <person name="Gorovsky M.A."/>
            <person name="Keeling P.J."/>
            <person name="Waller R.F."/>
            <person name="Patron N.J."/>
            <person name="Cherry J.M."/>
            <person name="Stover N.A."/>
            <person name="Krieger C.J."/>
            <person name="del Toro C."/>
            <person name="Ryder H.F."/>
            <person name="Williamson S.C."/>
            <person name="Barbeau R.A."/>
            <person name="Hamilton E.P."/>
            <person name="Orias E."/>
        </authorList>
    </citation>
    <scope>NUCLEOTIDE SEQUENCE [LARGE SCALE GENOMIC DNA]</scope>
    <source>
        <strain evidence="2">SB210</strain>
    </source>
</reference>